<organism evidence="1 2">
    <name type="scientific">Populus tomentosa</name>
    <name type="common">Chinese white poplar</name>
    <dbReference type="NCBI Taxonomy" id="118781"/>
    <lineage>
        <taxon>Eukaryota</taxon>
        <taxon>Viridiplantae</taxon>
        <taxon>Streptophyta</taxon>
        <taxon>Embryophyta</taxon>
        <taxon>Tracheophyta</taxon>
        <taxon>Spermatophyta</taxon>
        <taxon>Magnoliopsida</taxon>
        <taxon>eudicotyledons</taxon>
        <taxon>Gunneridae</taxon>
        <taxon>Pentapetalae</taxon>
        <taxon>rosids</taxon>
        <taxon>fabids</taxon>
        <taxon>Malpighiales</taxon>
        <taxon>Salicaceae</taxon>
        <taxon>Saliceae</taxon>
        <taxon>Populus</taxon>
    </lineage>
</organism>
<comment type="caution">
    <text evidence="1">The sequence shown here is derived from an EMBL/GenBank/DDBJ whole genome shotgun (WGS) entry which is preliminary data.</text>
</comment>
<dbReference type="AlphaFoldDB" id="A0A8X8CHH9"/>
<reference evidence="1" key="1">
    <citation type="journal article" date="2020" name="bioRxiv">
        <title>Hybrid origin of Populus tomentosa Carr. identified through genome sequencing and phylogenomic analysis.</title>
        <authorList>
            <person name="An X."/>
            <person name="Gao K."/>
            <person name="Chen Z."/>
            <person name="Li J."/>
            <person name="Yang X."/>
            <person name="Yang X."/>
            <person name="Zhou J."/>
            <person name="Guo T."/>
            <person name="Zhao T."/>
            <person name="Huang S."/>
            <person name="Miao D."/>
            <person name="Khan W.U."/>
            <person name="Rao P."/>
            <person name="Ye M."/>
            <person name="Lei B."/>
            <person name="Liao W."/>
            <person name="Wang J."/>
            <person name="Ji L."/>
            <person name="Li Y."/>
            <person name="Guo B."/>
            <person name="Mustafa N.S."/>
            <person name="Li S."/>
            <person name="Yun Q."/>
            <person name="Keller S.R."/>
            <person name="Mao J."/>
            <person name="Zhang R."/>
            <person name="Strauss S.H."/>
        </authorList>
    </citation>
    <scope>NUCLEOTIDE SEQUENCE</scope>
    <source>
        <strain evidence="1">GM15</strain>
        <tissue evidence="1">Leaf</tissue>
    </source>
</reference>
<gene>
    <name evidence="1" type="ORF">POTOM_033340</name>
</gene>
<name>A0A8X8CHH9_POPTO</name>
<accession>A0A8X8CHH9</accession>
<dbReference type="Proteomes" id="UP000886885">
    <property type="component" value="Chromosome 9A"/>
</dbReference>
<proteinExistence type="predicted"/>
<protein>
    <submittedName>
        <fullName evidence="1">Uncharacterized protein</fullName>
    </submittedName>
</protein>
<keyword evidence="2" id="KW-1185">Reference proteome</keyword>
<sequence>MDFYLEDGLIGVTNHGPPGLVQLIKVVDTWYNSTHHCWDRSLYCSRLCLAGFDVSPSYKLAQYPKDKPLIWMARAATGCIMTSQGSIPPDQAIKTITSLGKTSSTCTSMKFAWKKSLKGPAFRHQNLHSEKKTNA</sequence>
<dbReference type="EMBL" id="JAAWWB010000017">
    <property type="protein sequence ID" value="KAG6762816.1"/>
    <property type="molecule type" value="Genomic_DNA"/>
</dbReference>
<evidence type="ECO:0000313" key="2">
    <source>
        <dbReference type="Proteomes" id="UP000886885"/>
    </source>
</evidence>
<evidence type="ECO:0000313" key="1">
    <source>
        <dbReference type="EMBL" id="KAG6762816.1"/>
    </source>
</evidence>